<feature type="compositionally biased region" description="Low complexity" evidence="3">
    <location>
        <begin position="7"/>
        <end position="16"/>
    </location>
</feature>
<dbReference type="AlphaFoldDB" id="A0A0M2NIN0"/>
<dbReference type="PROSITE" id="PS50106">
    <property type="entry name" value="PDZ"/>
    <property type="match status" value="1"/>
</dbReference>
<keyword evidence="2" id="KW-0378">Hydrolase</keyword>
<feature type="region of interest" description="Disordered" evidence="3">
    <location>
        <begin position="127"/>
        <end position="146"/>
    </location>
</feature>
<dbReference type="Gene3D" id="2.40.10.120">
    <property type="match status" value="1"/>
</dbReference>
<keyword evidence="1 6" id="KW-0645">Protease</keyword>
<feature type="transmembrane region" description="Helical" evidence="4">
    <location>
        <begin position="89"/>
        <end position="117"/>
    </location>
</feature>
<keyword evidence="4" id="KW-0472">Membrane</keyword>
<dbReference type="InterPro" id="IPR009003">
    <property type="entry name" value="Peptidase_S1_PA"/>
</dbReference>
<feature type="domain" description="PDZ" evidence="5">
    <location>
        <begin position="362"/>
        <end position="429"/>
    </location>
</feature>
<sequence length="471" mass="48457">MNENDFNNGMNGQNQPPIQPNVPPVQDAGTAQNSVPPVQGNAQAAENANPYGAQPVTNAPGQQNIPPQQDVPPGMGGQKPPKQKKKRGIGVIITAVAVAAALVGSLFTAFVVMPLVYGGSLAPKLPTKQEAAQQQETTGESPELGGDAKAIENSQNPAVEIAENISGSVVGITAYTKQLVSGQEPVEQALDAGTGFVISDDGYILTNNHVVADGNLIKVTTPDGQEHVAEKVGGDSNTDIAVLKVDNLGLSAVPIGDSDSVKAGELAVAIGNIRGEKFNNSVTVGHVSIVDKEVSLDGITMNMIQTDAAINPGNSGGPLVGEDGKVVGVTTAKKFYSGIDGDGNLLNSEGVGYAIPINKAIDIAQQLIQNGSIPRAGIGISYSPISEVDAKLWGTPRGALIVDITAGGPADKAGLQPNDVVVEMDGVDLTTGADMPVLSEKAVGDTVTAKVWREGKEYEVNFVLEDMNNLG</sequence>
<reference evidence="6 7" key="1">
    <citation type="submission" date="2015-04" db="EMBL/GenBank/DDBJ databases">
        <title>Draft genome sequence of bacteremic isolate Catabacter hongkongensis type strain HKU16T.</title>
        <authorList>
            <person name="Lau S.K."/>
            <person name="Teng J.L."/>
            <person name="Huang Y."/>
            <person name="Curreem S.O."/>
            <person name="Tsui S.K."/>
            <person name="Woo P.C."/>
        </authorList>
    </citation>
    <scope>NUCLEOTIDE SEQUENCE [LARGE SCALE GENOMIC DNA]</scope>
    <source>
        <strain evidence="6 7">HKU16</strain>
    </source>
</reference>
<dbReference type="OrthoDB" id="9758917at2"/>
<dbReference type="STRING" id="270498.CHK_1757"/>
<comment type="caution">
    <text evidence="6">The sequence shown here is derived from an EMBL/GenBank/DDBJ whole genome shotgun (WGS) entry which is preliminary data.</text>
</comment>
<proteinExistence type="predicted"/>
<dbReference type="RefSeq" id="WP_052740466.1">
    <property type="nucleotide sequence ID" value="NZ_LAYJ01000101.1"/>
</dbReference>
<dbReference type="Gene3D" id="2.30.42.10">
    <property type="match status" value="1"/>
</dbReference>
<feature type="compositionally biased region" description="Low complexity" evidence="3">
    <location>
        <begin position="129"/>
        <end position="138"/>
    </location>
</feature>
<keyword evidence="7" id="KW-1185">Reference proteome</keyword>
<dbReference type="SUPFAM" id="SSF50494">
    <property type="entry name" value="Trypsin-like serine proteases"/>
    <property type="match status" value="1"/>
</dbReference>
<dbReference type="PANTHER" id="PTHR43343:SF3">
    <property type="entry name" value="PROTEASE DO-LIKE 8, CHLOROPLASTIC"/>
    <property type="match status" value="1"/>
</dbReference>
<evidence type="ECO:0000313" key="7">
    <source>
        <dbReference type="Proteomes" id="UP000034076"/>
    </source>
</evidence>
<name>A0A0M2NIN0_9FIRM</name>
<feature type="compositionally biased region" description="Polar residues" evidence="3">
    <location>
        <begin position="29"/>
        <end position="46"/>
    </location>
</feature>
<dbReference type="EMBL" id="LAYJ01000101">
    <property type="protein sequence ID" value="KKI50831.1"/>
    <property type="molecule type" value="Genomic_DNA"/>
</dbReference>
<dbReference type="Proteomes" id="UP000034076">
    <property type="component" value="Unassembled WGS sequence"/>
</dbReference>
<protein>
    <submittedName>
        <fullName evidence="6">HtrA protease/chaperone protein</fullName>
    </submittedName>
</protein>
<keyword evidence="4" id="KW-0812">Transmembrane</keyword>
<evidence type="ECO:0000256" key="3">
    <source>
        <dbReference type="SAM" id="MobiDB-lite"/>
    </source>
</evidence>
<dbReference type="InterPro" id="IPR051201">
    <property type="entry name" value="Chloro_Bact_Ser_Proteases"/>
</dbReference>
<dbReference type="GO" id="GO:0006508">
    <property type="term" value="P:proteolysis"/>
    <property type="evidence" value="ECO:0007669"/>
    <property type="project" value="UniProtKB-KW"/>
</dbReference>
<dbReference type="Pfam" id="PF13365">
    <property type="entry name" value="Trypsin_2"/>
    <property type="match status" value="1"/>
</dbReference>
<dbReference type="PRINTS" id="PR00834">
    <property type="entry name" value="PROTEASES2C"/>
</dbReference>
<evidence type="ECO:0000256" key="1">
    <source>
        <dbReference type="ARBA" id="ARBA00022670"/>
    </source>
</evidence>
<accession>A0A0M2NIN0</accession>
<gene>
    <name evidence="6" type="ORF">CHK_1757</name>
</gene>
<dbReference type="InterPro" id="IPR036034">
    <property type="entry name" value="PDZ_sf"/>
</dbReference>
<evidence type="ECO:0000256" key="2">
    <source>
        <dbReference type="ARBA" id="ARBA00022801"/>
    </source>
</evidence>
<feature type="region of interest" description="Disordered" evidence="3">
    <location>
        <begin position="1"/>
        <end position="84"/>
    </location>
</feature>
<feature type="compositionally biased region" description="Polar residues" evidence="3">
    <location>
        <begin position="55"/>
        <end position="67"/>
    </location>
</feature>
<dbReference type="SUPFAM" id="SSF50156">
    <property type="entry name" value="PDZ domain-like"/>
    <property type="match status" value="1"/>
</dbReference>
<dbReference type="Pfam" id="PF13180">
    <property type="entry name" value="PDZ_2"/>
    <property type="match status" value="1"/>
</dbReference>
<keyword evidence="4" id="KW-1133">Transmembrane helix</keyword>
<dbReference type="PANTHER" id="PTHR43343">
    <property type="entry name" value="PEPTIDASE S12"/>
    <property type="match status" value="1"/>
</dbReference>
<organism evidence="6 7">
    <name type="scientific">Christensenella hongkongensis</name>
    <dbReference type="NCBI Taxonomy" id="270498"/>
    <lineage>
        <taxon>Bacteria</taxon>
        <taxon>Bacillati</taxon>
        <taxon>Bacillota</taxon>
        <taxon>Clostridia</taxon>
        <taxon>Christensenellales</taxon>
        <taxon>Christensenellaceae</taxon>
        <taxon>Christensenella</taxon>
    </lineage>
</organism>
<dbReference type="SMART" id="SM00228">
    <property type="entry name" value="PDZ"/>
    <property type="match status" value="1"/>
</dbReference>
<dbReference type="InterPro" id="IPR001940">
    <property type="entry name" value="Peptidase_S1C"/>
</dbReference>
<evidence type="ECO:0000256" key="4">
    <source>
        <dbReference type="SAM" id="Phobius"/>
    </source>
</evidence>
<evidence type="ECO:0000259" key="5">
    <source>
        <dbReference type="PROSITE" id="PS50106"/>
    </source>
</evidence>
<dbReference type="GO" id="GO:0004252">
    <property type="term" value="F:serine-type endopeptidase activity"/>
    <property type="evidence" value="ECO:0007669"/>
    <property type="project" value="InterPro"/>
</dbReference>
<dbReference type="InterPro" id="IPR001478">
    <property type="entry name" value="PDZ"/>
</dbReference>
<evidence type="ECO:0000313" key="6">
    <source>
        <dbReference type="EMBL" id="KKI50831.1"/>
    </source>
</evidence>